<keyword evidence="2" id="KW-1185">Reference proteome</keyword>
<dbReference type="Proteomes" id="UP001472677">
    <property type="component" value="Unassembled WGS sequence"/>
</dbReference>
<evidence type="ECO:0000313" key="1">
    <source>
        <dbReference type="EMBL" id="KAK8601526.1"/>
    </source>
</evidence>
<dbReference type="EMBL" id="JBBPBM010000001">
    <property type="protein sequence ID" value="KAK8601526.1"/>
    <property type="molecule type" value="Genomic_DNA"/>
</dbReference>
<name>A0ABR2GFY0_9ROSI</name>
<sequence>MKCRFFAWYDAHVDPCPRVIMVGLLKTKENGEGKILRTNELVMSIGCVFDDSVDFEVNVMGVYVQFSAFKVVVGGMMKVAAGELMKFDVVGWMEDGDLQVHGMI</sequence>
<reference evidence="1 2" key="1">
    <citation type="journal article" date="2024" name="G3 (Bethesda)">
        <title>Genome assembly of Hibiscus sabdariffa L. provides insights into metabolisms of medicinal natural products.</title>
        <authorList>
            <person name="Kim T."/>
        </authorList>
    </citation>
    <scope>NUCLEOTIDE SEQUENCE [LARGE SCALE GENOMIC DNA]</scope>
    <source>
        <strain evidence="1">TK-2024</strain>
        <tissue evidence="1">Old leaves</tissue>
    </source>
</reference>
<evidence type="ECO:0000313" key="2">
    <source>
        <dbReference type="Proteomes" id="UP001472677"/>
    </source>
</evidence>
<accession>A0ABR2GFY0</accession>
<gene>
    <name evidence="1" type="ORF">V6N12_051356</name>
</gene>
<protein>
    <submittedName>
        <fullName evidence="1">Uncharacterized protein</fullName>
    </submittedName>
</protein>
<organism evidence="1 2">
    <name type="scientific">Hibiscus sabdariffa</name>
    <name type="common">roselle</name>
    <dbReference type="NCBI Taxonomy" id="183260"/>
    <lineage>
        <taxon>Eukaryota</taxon>
        <taxon>Viridiplantae</taxon>
        <taxon>Streptophyta</taxon>
        <taxon>Embryophyta</taxon>
        <taxon>Tracheophyta</taxon>
        <taxon>Spermatophyta</taxon>
        <taxon>Magnoliopsida</taxon>
        <taxon>eudicotyledons</taxon>
        <taxon>Gunneridae</taxon>
        <taxon>Pentapetalae</taxon>
        <taxon>rosids</taxon>
        <taxon>malvids</taxon>
        <taxon>Malvales</taxon>
        <taxon>Malvaceae</taxon>
        <taxon>Malvoideae</taxon>
        <taxon>Hibiscus</taxon>
    </lineage>
</organism>
<comment type="caution">
    <text evidence="1">The sequence shown here is derived from an EMBL/GenBank/DDBJ whole genome shotgun (WGS) entry which is preliminary data.</text>
</comment>
<proteinExistence type="predicted"/>